<comment type="caution">
    <text evidence="5">The sequence shown here is derived from an EMBL/GenBank/DDBJ whole genome shotgun (WGS) entry which is preliminary data.</text>
</comment>
<proteinExistence type="predicted"/>
<dbReference type="SUPFAM" id="SSF50965">
    <property type="entry name" value="Galactose oxidase, central domain"/>
    <property type="match status" value="1"/>
</dbReference>
<protein>
    <recommendedName>
        <fullName evidence="4">RNase H type-1 domain-containing protein</fullName>
    </recommendedName>
</protein>
<dbReference type="PROSITE" id="PS50879">
    <property type="entry name" value="RNASE_H_1"/>
    <property type="match status" value="1"/>
</dbReference>
<evidence type="ECO:0000256" key="2">
    <source>
        <dbReference type="ARBA" id="ARBA00022737"/>
    </source>
</evidence>
<keyword evidence="6" id="KW-1185">Reference proteome</keyword>
<dbReference type="PANTHER" id="PTHR46093:SF18">
    <property type="entry name" value="FIBRONECTIN TYPE-III DOMAIN-CONTAINING PROTEIN"/>
    <property type="match status" value="1"/>
</dbReference>
<reference evidence="5 6" key="2">
    <citation type="journal article" date="2018" name="New Phytol.">
        <title>High intraspecific genome diversity in the model arbuscular mycorrhizal symbiont Rhizophagus irregularis.</title>
        <authorList>
            <person name="Chen E.C.H."/>
            <person name="Morin E."/>
            <person name="Beaudet D."/>
            <person name="Noel J."/>
            <person name="Yildirir G."/>
            <person name="Ndikumana S."/>
            <person name="Charron P."/>
            <person name="St-Onge C."/>
            <person name="Giorgi J."/>
            <person name="Kruger M."/>
            <person name="Marton T."/>
            <person name="Ropars J."/>
            <person name="Grigoriev I.V."/>
            <person name="Hainaut M."/>
            <person name="Henrissat B."/>
            <person name="Roux C."/>
            <person name="Martin F."/>
            <person name="Corradi N."/>
        </authorList>
    </citation>
    <scope>NUCLEOTIDE SEQUENCE [LARGE SCALE GENOMIC DNA]</scope>
    <source>
        <strain evidence="5 6">DAOM 197198</strain>
    </source>
</reference>
<dbReference type="InterPro" id="IPR011043">
    <property type="entry name" value="Gal_Oxase/kelch_b-propeller"/>
</dbReference>
<dbReference type="GO" id="GO:0004523">
    <property type="term" value="F:RNA-DNA hybrid ribonuclease activity"/>
    <property type="evidence" value="ECO:0007669"/>
    <property type="project" value="InterPro"/>
</dbReference>
<dbReference type="InterPro" id="IPR036691">
    <property type="entry name" value="Endo/exonu/phosph_ase_sf"/>
</dbReference>
<gene>
    <name evidence="5" type="ORF">GLOIN_2v1844221</name>
</gene>
<dbReference type="Gene3D" id="2.120.10.80">
    <property type="entry name" value="Kelch-type beta propeller"/>
    <property type="match status" value="1"/>
</dbReference>
<feature type="transmembrane region" description="Helical" evidence="3">
    <location>
        <begin position="1397"/>
        <end position="1418"/>
    </location>
</feature>
<evidence type="ECO:0000313" key="5">
    <source>
        <dbReference type="EMBL" id="POG66376.1"/>
    </source>
</evidence>
<accession>A0A2P4PLV6</accession>
<dbReference type="VEuPathDB" id="FungiDB:RhiirFUN_008174"/>
<dbReference type="InterPro" id="IPR015915">
    <property type="entry name" value="Kelch-typ_b-propeller"/>
</dbReference>
<name>A0A2P4PLV6_RHIID</name>
<dbReference type="Pfam" id="PF24681">
    <property type="entry name" value="Kelch_KLHDC2_KLHL20_DRC7"/>
    <property type="match status" value="1"/>
</dbReference>
<keyword evidence="1" id="KW-0880">Kelch repeat</keyword>
<dbReference type="VEuPathDB" id="FungiDB:RhiirFUN_008176"/>
<organism evidence="5 6">
    <name type="scientific">Rhizophagus irregularis (strain DAOM 181602 / DAOM 197198 / MUCL 43194)</name>
    <name type="common">Arbuscular mycorrhizal fungus</name>
    <name type="synonym">Glomus intraradices</name>
    <dbReference type="NCBI Taxonomy" id="747089"/>
    <lineage>
        <taxon>Eukaryota</taxon>
        <taxon>Fungi</taxon>
        <taxon>Fungi incertae sedis</taxon>
        <taxon>Mucoromycota</taxon>
        <taxon>Glomeromycotina</taxon>
        <taxon>Glomeromycetes</taxon>
        <taxon>Glomerales</taxon>
        <taxon>Glomeraceae</taxon>
        <taxon>Rhizophagus</taxon>
    </lineage>
</organism>
<feature type="domain" description="RNase H type-1" evidence="4">
    <location>
        <begin position="746"/>
        <end position="894"/>
    </location>
</feature>
<evidence type="ECO:0000259" key="4">
    <source>
        <dbReference type="PROSITE" id="PS50879"/>
    </source>
</evidence>
<dbReference type="InterPro" id="IPR012337">
    <property type="entry name" value="RNaseH-like_sf"/>
</dbReference>
<keyword evidence="3" id="KW-0472">Membrane</keyword>
<dbReference type="Proteomes" id="UP000018888">
    <property type="component" value="Unassembled WGS sequence"/>
</dbReference>
<dbReference type="SUPFAM" id="SSF56219">
    <property type="entry name" value="DNase I-like"/>
    <property type="match status" value="1"/>
</dbReference>
<keyword evidence="3" id="KW-0812">Transmembrane</keyword>
<dbReference type="InterPro" id="IPR002156">
    <property type="entry name" value="RNaseH_domain"/>
</dbReference>
<evidence type="ECO:0000256" key="1">
    <source>
        <dbReference type="ARBA" id="ARBA00022441"/>
    </source>
</evidence>
<dbReference type="GO" id="GO:0003676">
    <property type="term" value="F:nucleic acid binding"/>
    <property type="evidence" value="ECO:0007669"/>
    <property type="project" value="InterPro"/>
</dbReference>
<evidence type="ECO:0000313" key="6">
    <source>
        <dbReference type="Proteomes" id="UP000018888"/>
    </source>
</evidence>
<evidence type="ECO:0000256" key="3">
    <source>
        <dbReference type="SAM" id="Phobius"/>
    </source>
</evidence>
<dbReference type="InterPro" id="IPR036397">
    <property type="entry name" value="RNaseH_sf"/>
</dbReference>
<dbReference type="Gene3D" id="3.30.420.10">
    <property type="entry name" value="Ribonuclease H-like superfamily/Ribonuclease H"/>
    <property type="match status" value="1"/>
</dbReference>
<sequence length="1430" mass="167284">MTKLKMMNIKDTLTKYNFDVLAVTETKINIKYGKFLTQEVGINKNYTIFGTIDNTNINSTGLLVFIKNNIANHVTKVQNHMGRILEINLNFSKHNKLSIISIYNKSGNSAEARNLQQTINQLVINMIKDARRNQYQIMLLGDFNLRYAKYEKLKNRGVRINNQLSIFKYLENHDFIDVHKDSLEIDDQQLMERFSTFSNYTTFSRIDYIWMTNNLYNAVIKTNIVEYNKMDTDHRLIYVRLNRGIIISQPSLSTKIKRSYRVKYHYEELNDDDKQMITDTATKELENRLKNYKPNNIEEKWNIYNHVISTTKKSHIKHSEIKISFEREDQDIKNTLEYRFYRYIVYIRRNLKKDKKFAMIKDNWKIIIKNLRSMIKALEINNEFYVLSYNFSKFLKHTYLKEMEELYSIAYIFLNTEMIKKKEQKIMDAIAKRQQDLEYNQRRMIDNVMEREFKKINIDRLIVQDKDGEDILVTNEGEIKKLVANHFQNCAGSVNCEKEIPAEWIDEYRPKEELSESIYDSVLTPITLEEIIEIGKMLPGKKANAVDEVYNLKGTILLPTTVLPEKGATVVSKMTRGVLQNRTVFGRIIKIDRDNNVVFFNHFENLTDDYEKNIILRKCKGCELGIINADVFKGEIKSNCLIVEHIERVFLLSPYRWNKQHHSKRLQNCTYYYEGVSVNFYDEMLRYDSAFKNSIIHQRLDNKDLIQYDDRRDKTDNIDKNLEKGSRYNIAYQRIKRIKDRIALNSSKNISIYIDGSVKENKTEYIKSIFGVMIYDEDDNLIDKYFSTVEHWLTSTKAETMAFFTALLMIQDDKNYKIYTDSQNVIKNYRYLTNRWETITTRDLLKFDKNNAIWFNIKEILDELSLHIDVIKVESHSDNELHNTVDKEIKDCYEIEDKLSNTLVTYNTEQYKFPVLWNNYVEYGATFDEVQILTNIKKLDIFFPKFRDNKFNFVDLIKGIFPIQLYDFIGNILGINNNMKIIELGTKILQYVMDETKKHIWIPRCEKLKIIEKNYGINKKDKKRTDSKFCREKQEDILQYPENMYRRYEDLEGVKEHILFGKEILDFTVVVNRVDLSKPFNTTSVYPWSNELTTLDISHVNASACVGGAIQDNIFVFEGVPEVLQKSDGTIAPLIYKFDSQQKTVNPPQFNVTIDIPRRRSVQAVCDNQGKMYIFGGIDDFTSTGIFIYNRMDIFNTIELSYGWKVGNVTQSGGGRYGYSAVLLNNDEKIVYIGGRLLSGDYVRMNDIYIYNTNLNQWEYQNAGGTVPNVREGHSSVITPDNRIIVYGGSQADPQLAVLTLTEGNTFSWSTPNAKNPIPGLYLHSANLINSYYMFVTFGYLESTNRRNNEIYILDTSKPQEYSWITNFDPKNPPNVINSNGPAELNADDIAIQSKKVWVLGSIIGCVSGFVLSLAFIICLRQCDCCGIND</sequence>
<dbReference type="Pfam" id="PF00075">
    <property type="entry name" value="RNase_H"/>
    <property type="match status" value="1"/>
</dbReference>
<dbReference type="EMBL" id="AUPC02000192">
    <property type="protein sequence ID" value="POG66376.1"/>
    <property type="molecule type" value="Genomic_DNA"/>
</dbReference>
<dbReference type="PANTHER" id="PTHR46093">
    <property type="entry name" value="ACYL-COA-BINDING DOMAIN-CONTAINING PROTEIN 5"/>
    <property type="match status" value="1"/>
</dbReference>
<keyword evidence="3" id="KW-1133">Transmembrane helix</keyword>
<dbReference type="Gene3D" id="3.60.10.10">
    <property type="entry name" value="Endonuclease/exonuclease/phosphatase"/>
    <property type="match status" value="1"/>
</dbReference>
<reference evidence="5 6" key="1">
    <citation type="journal article" date="2013" name="Proc. Natl. Acad. Sci. U.S.A.">
        <title>Genome of an arbuscular mycorrhizal fungus provides insight into the oldest plant symbiosis.</title>
        <authorList>
            <person name="Tisserant E."/>
            <person name="Malbreil M."/>
            <person name="Kuo A."/>
            <person name="Kohler A."/>
            <person name="Symeonidi A."/>
            <person name="Balestrini R."/>
            <person name="Charron P."/>
            <person name="Duensing N."/>
            <person name="Frei Dit Frey N."/>
            <person name="Gianinazzi-Pearson V."/>
            <person name="Gilbert L.B."/>
            <person name="Handa Y."/>
            <person name="Herr J.R."/>
            <person name="Hijri M."/>
            <person name="Koul R."/>
            <person name="Kawaguchi M."/>
            <person name="Krajinski F."/>
            <person name="Lammers P.J."/>
            <person name="Masclaux F.G."/>
            <person name="Murat C."/>
            <person name="Morin E."/>
            <person name="Ndikumana S."/>
            <person name="Pagni M."/>
            <person name="Petitpierre D."/>
            <person name="Requena N."/>
            <person name="Rosikiewicz P."/>
            <person name="Riley R."/>
            <person name="Saito K."/>
            <person name="San Clemente H."/>
            <person name="Shapiro H."/>
            <person name="van Tuinen D."/>
            <person name="Becard G."/>
            <person name="Bonfante P."/>
            <person name="Paszkowski U."/>
            <person name="Shachar-Hill Y.Y."/>
            <person name="Tuskan G.A."/>
            <person name="Young P.W."/>
            <person name="Sanders I.R."/>
            <person name="Henrissat B."/>
            <person name="Rensing S.A."/>
            <person name="Grigoriev I.V."/>
            <person name="Corradi N."/>
            <person name="Roux C."/>
            <person name="Martin F."/>
        </authorList>
    </citation>
    <scope>NUCLEOTIDE SEQUENCE [LARGE SCALE GENOMIC DNA]</scope>
    <source>
        <strain evidence="5 6">DAOM 197198</strain>
    </source>
</reference>
<dbReference type="SUPFAM" id="SSF53098">
    <property type="entry name" value="Ribonuclease H-like"/>
    <property type="match status" value="1"/>
</dbReference>
<keyword evidence="2" id="KW-0677">Repeat</keyword>